<dbReference type="EMBL" id="CAJVPQ010017895">
    <property type="protein sequence ID" value="CAG8749639.1"/>
    <property type="molecule type" value="Genomic_DNA"/>
</dbReference>
<comment type="caution">
    <text evidence="2">The sequence shown here is derived from an EMBL/GenBank/DDBJ whole genome shotgun (WGS) entry which is preliminary data.</text>
</comment>
<evidence type="ECO:0000313" key="3">
    <source>
        <dbReference type="Proteomes" id="UP000789570"/>
    </source>
</evidence>
<evidence type="ECO:0000313" key="2">
    <source>
        <dbReference type="EMBL" id="CAG8749639.1"/>
    </source>
</evidence>
<dbReference type="AlphaFoldDB" id="A0A9N9IWL8"/>
<proteinExistence type="predicted"/>
<reference evidence="2" key="1">
    <citation type="submission" date="2021-06" db="EMBL/GenBank/DDBJ databases">
        <authorList>
            <person name="Kallberg Y."/>
            <person name="Tangrot J."/>
            <person name="Rosling A."/>
        </authorList>
    </citation>
    <scope>NUCLEOTIDE SEQUENCE</scope>
    <source>
        <strain evidence="2">UK204</strain>
    </source>
</reference>
<feature type="domain" description="EAL" evidence="1">
    <location>
        <begin position="1"/>
        <end position="55"/>
    </location>
</feature>
<sequence>YLKAERHLTQAEEILLGSFTYTAEALKTAVDIQLVQKLQTKVISLHPETESQMQL</sequence>
<feature type="non-terminal residue" evidence="2">
    <location>
        <position position="1"/>
    </location>
</feature>
<dbReference type="PROSITE" id="PS50883">
    <property type="entry name" value="EAL"/>
    <property type="match status" value="1"/>
</dbReference>
<evidence type="ECO:0000259" key="1">
    <source>
        <dbReference type="PROSITE" id="PS50883"/>
    </source>
</evidence>
<protein>
    <submittedName>
        <fullName evidence="2">15213_t:CDS:1</fullName>
    </submittedName>
</protein>
<dbReference type="InterPro" id="IPR001633">
    <property type="entry name" value="EAL_dom"/>
</dbReference>
<organism evidence="2 3">
    <name type="scientific">Funneliformis caledonium</name>
    <dbReference type="NCBI Taxonomy" id="1117310"/>
    <lineage>
        <taxon>Eukaryota</taxon>
        <taxon>Fungi</taxon>
        <taxon>Fungi incertae sedis</taxon>
        <taxon>Mucoromycota</taxon>
        <taxon>Glomeromycotina</taxon>
        <taxon>Glomeromycetes</taxon>
        <taxon>Glomerales</taxon>
        <taxon>Glomeraceae</taxon>
        <taxon>Funneliformis</taxon>
    </lineage>
</organism>
<dbReference type="Proteomes" id="UP000789570">
    <property type="component" value="Unassembled WGS sequence"/>
</dbReference>
<name>A0A9N9IWL8_9GLOM</name>
<accession>A0A9N9IWL8</accession>
<dbReference type="OrthoDB" id="2310482at2759"/>
<gene>
    <name evidence="2" type="ORF">FCALED_LOCUS16216</name>
</gene>
<keyword evidence="3" id="KW-1185">Reference proteome</keyword>